<sequence>MTGLMATGDPQVLWAEVRNNESPGHVSKFPLNRVTERHAATFYGRHYLPIEEDVFIRGVLALRSQDAIESKFRSLHNNESWMENKRLKLGEHEYSKIETEVLYNAWMRGKMETLKNLSRLHRLLIVACIYAAMTQGWDQAAMAGAAIEVMNNLGKTTDTGPSSGIAKRATDPNVHLDENTWLLGVTVGVPFFAGAVLGLIITDPVTRFLGFGRRGAICVAGIFSLISVVGSASVHKWEHLLGFRILLGAGMAGKASIVPILLSETSPKNVRGILLVFWQLFVAFGLAAGSVANLSVYRLDVDSSWRYMFIAAFLPALLLLSLILFSPESPRWLLKESGAFRGQHGVMTQSQKLVRNAYLSLVDLRGEPSPILAAGELYLMHTRLIDEQHRLKDELAKTYSTALPDAGPRSESRLVDEIEHIKWWSRVKLMFLYPGFTRRAHLAAAAVMISQQLCGINLLAFLADRFFRDSIIHHTEKTTPAENMQLLGISFAFMFLNFSATMIALFQIDKPNGRRTLLNWSFPGMAVSLLGSALVITKPGERTAGMIAGHFIFLAFFMIAYSAGEGPAAFVISAEVFPLVNRELGMSLAVFWNFMGAGILAVIAPWLLRELGQKGVLFLFSGTNLLAWFLCSWLIPDTGIEALEDVFDRLDITTLFMLKYTVLKILRRVTKPLHWCLNFKTTTWSSAGFWQKPGSPRDEFDESKFGAQRFDEETASQPERHEMLERTAANAGRPEGISPRNERRQSV</sequence>
<organism evidence="10 11">
    <name type="scientific">Alternaria burnsii</name>
    <dbReference type="NCBI Taxonomy" id="1187904"/>
    <lineage>
        <taxon>Eukaryota</taxon>
        <taxon>Fungi</taxon>
        <taxon>Dikarya</taxon>
        <taxon>Ascomycota</taxon>
        <taxon>Pezizomycotina</taxon>
        <taxon>Dothideomycetes</taxon>
        <taxon>Pleosporomycetidae</taxon>
        <taxon>Pleosporales</taxon>
        <taxon>Pleosporineae</taxon>
        <taxon>Pleosporaceae</taxon>
        <taxon>Alternaria</taxon>
        <taxon>Alternaria sect. Alternaria</taxon>
    </lineage>
</organism>
<feature type="transmembrane region" description="Helical" evidence="8">
    <location>
        <begin position="274"/>
        <end position="292"/>
    </location>
</feature>
<dbReference type="Proteomes" id="UP000596902">
    <property type="component" value="Unassembled WGS sequence"/>
</dbReference>
<feature type="domain" description="Major facilitator superfamily (MFS) profile" evidence="9">
    <location>
        <begin position="124"/>
        <end position="639"/>
    </location>
</feature>
<comment type="subcellular location">
    <subcellularLocation>
        <location evidence="1">Membrane</location>
        <topology evidence="1">Multi-pass membrane protein</topology>
    </subcellularLocation>
</comment>
<evidence type="ECO:0000256" key="7">
    <source>
        <dbReference type="SAM" id="MobiDB-lite"/>
    </source>
</evidence>
<dbReference type="Gene3D" id="1.20.1250.20">
    <property type="entry name" value="MFS general substrate transporter like domains"/>
    <property type="match status" value="1"/>
</dbReference>
<evidence type="ECO:0000256" key="8">
    <source>
        <dbReference type="SAM" id="Phobius"/>
    </source>
</evidence>
<feature type="transmembrane region" description="Helical" evidence="8">
    <location>
        <begin position="181"/>
        <end position="202"/>
    </location>
</feature>
<evidence type="ECO:0000256" key="4">
    <source>
        <dbReference type="ARBA" id="ARBA00022692"/>
    </source>
</evidence>
<evidence type="ECO:0000313" key="11">
    <source>
        <dbReference type="Proteomes" id="UP000596902"/>
    </source>
</evidence>
<comment type="similarity">
    <text evidence="2">Belongs to the major facilitator superfamily. Sugar transporter (TC 2.A.1.1) family.</text>
</comment>
<feature type="transmembrane region" description="Helical" evidence="8">
    <location>
        <begin position="241"/>
        <end position="262"/>
    </location>
</feature>
<feature type="transmembrane region" description="Helical" evidence="8">
    <location>
        <begin position="486"/>
        <end position="508"/>
    </location>
</feature>
<evidence type="ECO:0000313" key="10">
    <source>
        <dbReference type="EMBL" id="KAF7673405.1"/>
    </source>
</evidence>
<dbReference type="GO" id="GO:0015791">
    <property type="term" value="P:polyol transmembrane transport"/>
    <property type="evidence" value="ECO:0007669"/>
    <property type="project" value="UniProtKB-ARBA"/>
</dbReference>
<dbReference type="GeneID" id="62206953"/>
<keyword evidence="3" id="KW-0813">Transport</keyword>
<dbReference type="EMBL" id="JAAABM010000013">
    <property type="protein sequence ID" value="KAF7673405.1"/>
    <property type="molecule type" value="Genomic_DNA"/>
</dbReference>
<dbReference type="InterPro" id="IPR003663">
    <property type="entry name" value="Sugar/inositol_transpt"/>
</dbReference>
<accession>A0A8H7B169</accession>
<protein>
    <submittedName>
        <fullName evidence="10">Mfs general substrate transporter</fullName>
    </submittedName>
</protein>
<dbReference type="PANTHER" id="PTHR48020">
    <property type="entry name" value="PROTON MYO-INOSITOL COTRANSPORTER"/>
    <property type="match status" value="1"/>
</dbReference>
<dbReference type="GO" id="GO:0022857">
    <property type="term" value="F:transmembrane transporter activity"/>
    <property type="evidence" value="ECO:0007669"/>
    <property type="project" value="InterPro"/>
</dbReference>
<dbReference type="InterPro" id="IPR020846">
    <property type="entry name" value="MFS_dom"/>
</dbReference>
<evidence type="ECO:0000256" key="3">
    <source>
        <dbReference type="ARBA" id="ARBA00022448"/>
    </source>
</evidence>
<dbReference type="PROSITE" id="PS50850">
    <property type="entry name" value="MFS"/>
    <property type="match status" value="1"/>
</dbReference>
<feature type="compositionally biased region" description="Basic and acidic residues" evidence="7">
    <location>
        <begin position="711"/>
        <end position="725"/>
    </location>
</feature>
<keyword evidence="6 8" id="KW-0472">Membrane</keyword>
<proteinExistence type="inferred from homology"/>
<dbReference type="GO" id="GO:0015798">
    <property type="term" value="P:myo-inositol transport"/>
    <property type="evidence" value="ECO:0007669"/>
    <property type="project" value="UniProtKB-ARBA"/>
</dbReference>
<keyword evidence="4 8" id="KW-0812">Transmembrane</keyword>
<dbReference type="InterPro" id="IPR036259">
    <property type="entry name" value="MFS_trans_sf"/>
</dbReference>
<evidence type="ECO:0000256" key="1">
    <source>
        <dbReference type="ARBA" id="ARBA00004141"/>
    </source>
</evidence>
<dbReference type="PANTHER" id="PTHR48020:SF40">
    <property type="entry name" value="MAJOR FACILITATOR SUPERFAMILY (MFS) PROFILE DOMAIN-CONTAINING PROTEIN"/>
    <property type="match status" value="1"/>
</dbReference>
<dbReference type="GO" id="GO:0016020">
    <property type="term" value="C:membrane"/>
    <property type="evidence" value="ECO:0007669"/>
    <property type="project" value="UniProtKB-SubCell"/>
</dbReference>
<dbReference type="SUPFAM" id="SSF103473">
    <property type="entry name" value="MFS general substrate transporter"/>
    <property type="match status" value="1"/>
</dbReference>
<comment type="caution">
    <text evidence="10">The sequence shown here is derived from an EMBL/GenBank/DDBJ whole genome shotgun (WGS) entry which is preliminary data.</text>
</comment>
<evidence type="ECO:0000259" key="9">
    <source>
        <dbReference type="PROSITE" id="PS50850"/>
    </source>
</evidence>
<feature type="transmembrane region" description="Helical" evidence="8">
    <location>
        <begin position="520"/>
        <end position="537"/>
    </location>
</feature>
<feature type="transmembrane region" description="Helical" evidence="8">
    <location>
        <begin position="544"/>
        <end position="564"/>
    </location>
</feature>
<gene>
    <name evidence="10" type="ORF">GT037_008728</name>
</gene>
<evidence type="ECO:0000256" key="5">
    <source>
        <dbReference type="ARBA" id="ARBA00022989"/>
    </source>
</evidence>
<reference evidence="10" key="2">
    <citation type="submission" date="2020-08" db="EMBL/GenBank/DDBJ databases">
        <title>Draft Genome Sequence of Cumin Blight Pathogen Alternaria burnsii.</title>
        <authorList>
            <person name="Feng Z."/>
        </authorList>
    </citation>
    <scope>NUCLEOTIDE SEQUENCE</scope>
    <source>
        <strain evidence="10">CBS107.38</strain>
    </source>
</reference>
<feature type="region of interest" description="Disordered" evidence="7">
    <location>
        <begin position="711"/>
        <end position="747"/>
    </location>
</feature>
<feature type="transmembrane region" description="Helical" evidence="8">
    <location>
        <begin position="304"/>
        <end position="325"/>
    </location>
</feature>
<dbReference type="PRINTS" id="PR00171">
    <property type="entry name" value="SUGRTRNSPORT"/>
</dbReference>
<evidence type="ECO:0000256" key="2">
    <source>
        <dbReference type="ARBA" id="ARBA00010992"/>
    </source>
</evidence>
<feature type="transmembrane region" description="Helical" evidence="8">
    <location>
        <begin position="584"/>
        <end position="608"/>
    </location>
</feature>
<reference evidence="10" key="1">
    <citation type="submission" date="2020-01" db="EMBL/GenBank/DDBJ databases">
        <authorList>
            <person name="Feng Z.H.Z."/>
        </authorList>
    </citation>
    <scope>NUCLEOTIDE SEQUENCE</scope>
    <source>
        <strain evidence="10">CBS107.38</strain>
    </source>
</reference>
<feature type="transmembrane region" description="Helical" evidence="8">
    <location>
        <begin position="615"/>
        <end position="635"/>
    </location>
</feature>
<keyword evidence="11" id="KW-1185">Reference proteome</keyword>
<dbReference type="Pfam" id="PF00083">
    <property type="entry name" value="Sugar_tr"/>
    <property type="match status" value="2"/>
</dbReference>
<feature type="transmembrane region" description="Helical" evidence="8">
    <location>
        <begin position="214"/>
        <end position="235"/>
    </location>
</feature>
<dbReference type="RefSeq" id="XP_038783740.1">
    <property type="nucleotide sequence ID" value="XM_038933775.1"/>
</dbReference>
<evidence type="ECO:0000256" key="6">
    <source>
        <dbReference type="ARBA" id="ARBA00023136"/>
    </source>
</evidence>
<keyword evidence="5 8" id="KW-1133">Transmembrane helix</keyword>
<dbReference type="InterPro" id="IPR005828">
    <property type="entry name" value="MFS_sugar_transport-like"/>
</dbReference>
<dbReference type="InterPro" id="IPR050814">
    <property type="entry name" value="Myo-inositol_Transporter"/>
</dbReference>
<dbReference type="AlphaFoldDB" id="A0A8H7B169"/>
<name>A0A8H7B169_9PLEO</name>